<sequence length="297" mass="34088">MAQSLSQPRIEGSVTLEPTDISFLRARIFDAETQVESLDSHIFELTHQRAAKLAEIASLETFYPGDINVQARHRSTHVDSRCYLCGLEKVIRPLILGPGWVKVWVNQSRGLPLDLYLNFKIFVVPPPTKSGQFMETTLDFGHKLRLLNLKGHISIFLPLFRLPRSSLPQLEQAYLEISSYATQDEMQVTANLLRLQVPQQIETFPTPQLEDLTLRYYRQDFDDLAMDVTSFRNHFRDCIVIFDAVVSNGVMVLRYGSSVSSIDFSPKLTTFELHMNVFDNQRSCRANTHDPFTMVFR</sequence>
<name>A0A6A4IF26_9AGAR</name>
<accession>A0A6A4IF26</accession>
<gene>
    <name evidence="1" type="ORF">BT96DRAFT_986851</name>
</gene>
<reference evidence="1" key="1">
    <citation type="journal article" date="2019" name="Environ. Microbiol.">
        <title>Fungal ecological strategies reflected in gene transcription - a case study of two litter decomposers.</title>
        <authorList>
            <person name="Barbi F."/>
            <person name="Kohler A."/>
            <person name="Barry K."/>
            <person name="Baskaran P."/>
            <person name="Daum C."/>
            <person name="Fauchery L."/>
            <person name="Ihrmark K."/>
            <person name="Kuo A."/>
            <person name="LaButti K."/>
            <person name="Lipzen A."/>
            <person name="Morin E."/>
            <person name="Grigoriev I.V."/>
            <person name="Henrissat B."/>
            <person name="Lindahl B."/>
            <person name="Martin F."/>
        </authorList>
    </citation>
    <scope>NUCLEOTIDE SEQUENCE</scope>
    <source>
        <strain evidence="1">JB14</strain>
    </source>
</reference>
<dbReference type="EMBL" id="ML769397">
    <property type="protein sequence ID" value="KAE9407245.1"/>
    <property type="molecule type" value="Genomic_DNA"/>
</dbReference>
<dbReference type="Proteomes" id="UP000799118">
    <property type="component" value="Unassembled WGS sequence"/>
</dbReference>
<organism evidence="1 2">
    <name type="scientific">Gymnopus androsaceus JB14</name>
    <dbReference type="NCBI Taxonomy" id="1447944"/>
    <lineage>
        <taxon>Eukaryota</taxon>
        <taxon>Fungi</taxon>
        <taxon>Dikarya</taxon>
        <taxon>Basidiomycota</taxon>
        <taxon>Agaricomycotina</taxon>
        <taxon>Agaricomycetes</taxon>
        <taxon>Agaricomycetidae</taxon>
        <taxon>Agaricales</taxon>
        <taxon>Marasmiineae</taxon>
        <taxon>Omphalotaceae</taxon>
        <taxon>Gymnopus</taxon>
    </lineage>
</organism>
<evidence type="ECO:0000313" key="1">
    <source>
        <dbReference type="EMBL" id="KAE9407245.1"/>
    </source>
</evidence>
<dbReference type="AlphaFoldDB" id="A0A6A4IF26"/>
<evidence type="ECO:0000313" key="2">
    <source>
        <dbReference type="Proteomes" id="UP000799118"/>
    </source>
</evidence>
<keyword evidence="2" id="KW-1185">Reference proteome</keyword>
<protein>
    <submittedName>
        <fullName evidence="1">Uncharacterized protein</fullName>
    </submittedName>
</protein>
<dbReference type="OrthoDB" id="3063971at2759"/>
<proteinExistence type="predicted"/>